<evidence type="ECO:0000313" key="3">
    <source>
        <dbReference type="Proteomes" id="UP000184267"/>
    </source>
</evidence>
<dbReference type="AlphaFoldDB" id="A0A1M2W539"/>
<feature type="compositionally biased region" description="Basic and acidic residues" evidence="1">
    <location>
        <begin position="26"/>
        <end position="36"/>
    </location>
</feature>
<accession>A0A1M2W539</accession>
<proteinExistence type="predicted"/>
<keyword evidence="3" id="KW-1185">Reference proteome</keyword>
<protein>
    <submittedName>
        <fullName evidence="2">Uncharacterized protein</fullName>
    </submittedName>
</protein>
<reference evidence="2 3" key="1">
    <citation type="submission" date="2016-10" db="EMBL/GenBank/DDBJ databases">
        <title>Genome sequence of the basidiomycete white-rot fungus Trametes pubescens.</title>
        <authorList>
            <person name="Makela M.R."/>
            <person name="Granchi Z."/>
            <person name="Peng M."/>
            <person name="De Vries R.P."/>
            <person name="Grigoriev I."/>
            <person name="Riley R."/>
            <person name="Hilden K."/>
        </authorList>
    </citation>
    <scope>NUCLEOTIDE SEQUENCE [LARGE SCALE GENOMIC DNA]</scope>
    <source>
        <strain evidence="2 3">FBCC735</strain>
    </source>
</reference>
<feature type="region of interest" description="Disordered" evidence="1">
    <location>
        <begin position="1"/>
        <end position="42"/>
    </location>
</feature>
<comment type="caution">
    <text evidence="2">The sequence shown here is derived from an EMBL/GenBank/DDBJ whole genome shotgun (WGS) entry which is preliminary data.</text>
</comment>
<sequence length="162" mass="17934">MPCVDMHLRQPQRRVVPEPPYTLAHGGREQEPRDPTSTRTNPSITQVLTDPALETAHDAPHWGCTRKRMSRTAVKSAYMSVTMRGHPLFMDCANMAVPHWSLTHASESRSGSLVSSRFAVSAVQKAVVRGAFGQIQDIAPAREENDEERVAVRMHGVGNNPQ</sequence>
<name>A0A1M2W539_TRAPU</name>
<dbReference type="EMBL" id="MNAD01000227">
    <property type="protein sequence ID" value="OJT14870.1"/>
    <property type="molecule type" value="Genomic_DNA"/>
</dbReference>
<evidence type="ECO:0000256" key="1">
    <source>
        <dbReference type="SAM" id="MobiDB-lite"/>
    </source>
</evidence>
<evidence type="ECO:0000313" key="2">
    <source>
        <dbReference type="EMBL" id="OJT14870.1"/>
    </source>
</evidence>
<dbReference type="Proteomes" id="UP000184267">
    <property type="component" value="Unassembled WGS sequence"/>
</dbReference>
<organism evidence="2 3">
    <name type="scientific">Trametes pubescens</name>
    <name type="common">White-rot fungus</name>
    <dbReference type="NCBI Taxonomy" id="154538"/>
    <lineage>
        <taxon>Eukaryota</taxon>
        <taxon>Fungi</taxon>
        <taxon>Dikarya</taxon>
        <taxon>Basidiomycota</taxon>
        <taxon>Agaricomycotina</taxon>
        <taxon>Agaricomycetes</taxon>
        <taxon>Polyporales</taxon>
        <taxon>Polyporaceae</taxon>
        <taxon>Trametes</taxon>
    </lineage>
</organism>
<gene>
    <name evidence="2" type="ORF">TRAPUB_8573</name>
</gene>